<dbReference type="PROSITE" id="PS50102">
    <property type="entry name" value="RRM"/>
    <property type="match status" value="1"/>
</dbReference>
<comment type="caution">
    <text evidence="10">The sequence shown here is derived from an EMBL/GenBank/DDBJ whole genome shotgun (WGS) entry which is preliminary data.</text>
</comment>
<evidence type="ECO:0000256" key="4">
    <source>
        <dbReference type="ARBA" id="ARBA00022884"/>
    </source>
</evidence>
<dbReference type="InterPro" id="IPR000504">
    <property type="entry name" value="RRM_dom"/>
</dbReference>
<dbReference type="GO" id="GO:0006397">
    <property type="term" value="P:mRNA processing"/>
    <property type="evidence" value="ECO:0007669"/>
    <property type="project" value="UniProtKB-KW"/>
</dbReference>
<dbReference type="SMART" id="SM00360">
    <property type="entry name" value="RRM"/>
    <property type="match status" value="1"/>
</dbReference>
<evidence type="ECO:0000256" key="5">
    <source>
        <dbReference type="ARBA" id="ARBA00023187"/>
    </source>
</evidence>
<evidence type="ECO:0000313" key="10">
    <source>
        <dbReference type="EMBL" id="KAF4369757.1"/>
    </source>
</evidence>
<dbReference type="PANTHER" id="PTHR17204">
    <property type="entry name" value="PRE-MRNA PROCESSING PROTEIN PRP39-RELATED"/>
    <property type="match status" value="1"/>
</dbReference>
<evidence type="ECO:0000256" key="6">
    <source>
        <dbReference type="ARBA" id="ARBA00023242"/>
    </source>
</evidence>
<evidence type="ECO:0000259" key="9">
    <source>
        <dbReference type="PROSITE" id="PS50102"/>
    </source>
</evidence>
<evidence type="ECO:0000256" key="7">
    <source>
        <dbReference type="PROSITE-ProRule" id="PRU00176"/>
    </source>
</evidence>
<dbReference type="InterPro" id="IPR003107">
    <property type="entry name" value="HAT"/>
</dbReference>
<feature type="compositionally biased region" description="Basic and acidic residues" evidence="8">
    <location>
        <begin position="587"/>
        <end position="598"/>
    </location>
</feature>
<comment type="subcellular location">
    <subcellularLocation>
        <location evidence="1">Nucleus</location>
    </subcellularLocation>
</comment>
<sequence length="853" mass="97037">MEEETLTLESQLPTDGDEPMPDMAHQSPQSDSDSDSDSDDDARDNLQLQTLETELSTNPSNYDAHIQYINLLRKTGDIEKLRRAREAMSDLFPLIPVMWQEWARDESSLISRTEAFPAIEKLYERGVSDYLSASLWSDYLDFIQEYDASVKDCSPAGISKARDLFERALTATGLHVSEGSKIWEAYRDFEQAIVHTVNESDIQAKEKQIQRVRSIFHRQLSVPHLDMRSTLLAYKTWEVEQGSMADVQSGDLDGVPSHVASAYQKALDMYNARVNLEEKISTLDKADTERFQEYMVTKLHLCSLEMVVLLPLGAHVNYLKFEQSLGDPARVQVLYERAITDFPVSSDLWLDYTRYLDKTFKVGNAISKVYSRAVRNCPWVGQLWVRYLLYMERSRASEKEIAAVFEKALQCTFSTLDEYLDLFLTRVDGLRRRILLSSEVEDVLDYSLVRETFQLASDYLSPHLKNTDAFLRLHTYWARLELTLGKDLVAARGVWETFLKICGSMLEAWGGYIAMEIESGHIKEARSIYKRCYSKRFPGTGSEDICHAWLRFEREFGTLEDLDHATQKVTPRLEELQLLRSREESKLAERESISEKNTREKRRPTSDITLEQSPAKRRKDAVQNLNKVGEKGKAHVSNSVEKQKIEETNAEVEKTCGKKEEHSKDSNQEKARVYTDQCTAFATSEDLTKFFSDGGVGGIRILRDKFTGKSRGLAYVDFLDDAHLAAAISKNKETLLGRKLSIARSEPKRGKRDLSDRNLPHGLARRPDCTDAAKDSASGESVSSSQQSGPPHAAQSNARKPRVEHIQLKGKNTFALPRNVAALNLSSKKPETEEKHDEQPKSNDEFRKMLSQG</sequence>
<feature type="compositionally biased region" description="Low complexity" evidence="8">
    <location>
        <begin position="776"/>
        <end position="789"/>
    </location>
</feature>
<keyword evidence="2" id="KW-0507">mRNA processing</keyword>
<dbReference type="Pfam" id="PF05391">
    <property type="entry name" value="Lsm_interact"/>
    <property type="match status" value="1"/>
</dbReference>
<keyword evidence="4 7" id="KW-0694">RNA-binding</keyword>
<dbReference type="InterPro" id="IPR008669">
    <property type="entry name" value="LSM_interact"/>
</dbReference>
<feature type="region of interest" description="Disordered" evidence="8">
    <location>
        <begin position="745"/>
        <end position="853"/>
    </location>
</feature>
<organism evidence="10 11">
    <name type="scientific">Cannabis sativa</name>
    <name type="common">Hemp</name>
    <name type="synonym">Marijuana</name>
    <dbReference type="NCBI Taxonomy" id="3483"/>
    <lineage>
        <taxon>Eukaryota</taxon>
        <taxon>Viridiplantae</taxon>
        <taxon>Streptophyta</taxon>
        <taxon>Embryophyta</taxon>
        <taxon>Tracheophyta</taxon>
        <taxon>Spermatophyta</taxon>
        <taxon>Magnoliopsida</taxon>
        <taxon>eudicotyledons</taxon>
        <taxon>Gunneridae</taxon>
        <taxon>Pentapetalae</taxon>
        <taxon>rosids</taxon>
        <taxon>fabids</taxon>
        <taxon>Rosales</taxon>
        <taxon>Cannabaceae</taxon>
        <taxon>Cannabis</taxon>
    </lineage>
</organism>
<feature type="domain" description="RRM" evidence="9">
    <location>
        <begin position="671"/>
        <end position="747"/>
    </location>
</feature>
<feature type="compositionally biased region" description="Acidic residues" evidence="8">
    <location>
        <begin position="32"/>
        <end position="42"/>
    </location>
</feature>
<dbReference type="Pfam" id="PF00076">
    <property type="entry name" value="RRM_1"/>
    <property type="match status" value="1"/>
</dbReference>
<dbReference type="PANTHER" id="PTHR17204:SF25">
    <property type="entry name" value="RRM DOMAIN-CONTAINING PROTEIN"/>
    <property type="match status" value="1"/>
</dbReference>
<keyword evidence="5" id="KW-0508">mRNA splicing</keyword>
<reference evidence="10 11" key="1">
    <citation type="journal article" date="2020" name="bioRxiv">
        <title>Sequence and annotation of 42 cannabis genomes reveals extensive copy number variation in cannabinoid synthesis and pathogen resistance genes.</title>
        <authorList>
            <person name="Mckernan K.J."/>
            <person name="Helbert Y."/>
            <person name="Kane L.T."/>
            <person name="Ebling H."/>
            <person name="Zhang L."/>
            <person name="Liu B."/>
            <person name="Eaton Z."/>
            <person name="Mclaughlin S."/>
            <person name="Kingan S."/>
            <person name="Baybayan P."/>
            <person name="Concepcion G."/>
            <person name="Jordan M."/>
            <person name="Riva A."/>
            <person name="Barbazuk W."/>
            <person name="Harkins T."/>
        </authorList>
    </citation>
    <scope>NUCLEOTIDE SEQUENCE [LARGE SCALE GENOMIC DNA]</scope>
    <source>
        <strain evidence="11">cv. Jamaican Lion 4</strain>
        <tissue evidence="10">Leaf</tissue>
    </source>
</reference>
<evidence type="ECO:0000256" key="2">
    <source>
        <dbReference type="ARBA" id="ARBA00022664"/>
    </source>
</evidence>
<dbReference type="Gene3D" id="1.25.40.10">
    <property type="entry name" value="Tetratricopeptide repeat domain"/>
    <property type="match status" value="2"/>
</dbReference>
<dbReference type="SUPFAM" id="SSF48452">
    <property type="entry name" value="TPR-like"/>
    <property type="match status" value="1"/>
</dbReference>
<dbReference type="GO" id="GO:0008380">
    <property type="term" value="P:RNA splicing"/>
    <property type="evidence" value="ECO:0007669"/>
    <property type="project" value="UniProtKB-KW"/>
</dbReference>
<dbReference type="InterPro" id="IPR012677">
    <property type="entry name" value="Nucleotide-bd_a/b_plait_sf"/>
</dbReference>
<dbReference type="InterPro" id="IPR008847">
    <property type="entry name" value="Suf"/>
</dbReference>
<evidence type="ECO:0000256" key="1">
    <source>
        <dbReference type="ARBA" id="ARBA00004123"/>
    </source>
</evidence>
<dbReference type="GO" id="GO:0005634">
    <property type="term" value="C:nucleus"/>
    <property type="evidence" value="ECO:0007669"/>
    <property type="project" value="UniProtKB-SubCell"/>
</dbReference>
<dbReference type="InterPro" id="IPR035979">
    <property type="entry name" value="RBD_domain_sf"/>
</dbReference>
<name>A0A7J6FGK7_CANSA</name>
<dbReference type="GO" id="GO:0003723">
    <property type="term" value="F:RNA binding"/>
    <property type="evidence" value="ECO:0007669"/>
    <property type="project" value="UniProtKB-UniRule"/>
</dbReference>
<dbReference type="Pfam" id="PF05843">
    <property type="entry name" value="Suf"/>
    <property type="match status" value="1"/>
</dbReference>
<feature type="compositionally biased region" description="Basic and acidic residues" evidence="8">
    <location>
        <begin position="828"/>
        <end position="853"/>
    </location>
</feature>
<gene>
    <name evidence="10" type="ORF">F8388_018814</name>
</gene>
<evidence type="ECO:0000256" key="3">
    <source>
        <dbReference type="ARBA" id="ARBA00022737"/>
    </source>
</evidence>
<keyword evidence="3" id="KW-0677">Repeat</keyword>
<dbReference type="Proteomes" id="UP000525078">
    <property type="component" value="Unassembled WGS sequence"/>
</dbReference>
<dbReference type="SUPFAM" id="SSF54928">
    <property type="entry name" value="RNA-binding domain, RBD"/>
    <property type="match status" value="1"/>
</dbReference>
<dbReference type="AlphaFoldDB" id="A0A7J6FGK7"/>
<feature type="region of interest" description="Disordered" evidence="8">
    <location>
        <begin position="587"/>
        <end position="620"/>
    </location>
</feature>
<accession>A0A7J6FGK7</accession>
<keyword evidence="6" id="KW-0539">Nucleus</keyword>
<dbReference type="SMART" id="SM00386">
    <property type="entry name" value="HAT"/>
    <property type="match status" value="8"/>
</dbReference>
<evidence type="ECO:0000313" key="11">
    <source>
        <dbReference type="Proteomes" id="UP000525078"/>
    </source>
</evidence>
<dbReference type="EMBL" id="JAATIP010000123">
    <property type="protein sequence ID" value="KAF4369757.1"/>
    <property type="molecule type" value="Genomic_DNA"/>
</dbReference>
<protein>
    <recommendedName>
        <fullName evidence="9">RRM domain-containing protein</fullName>
    </recommendedName>
</protein>
<dbReference type="Gene3D" id="3.30.70.330">
    <property type="match status" value="1"/>
</dbReference>
<evidence type="ECO:0000256" key="8">
    <source>
        <dbReference type="SAM" id="MobiDB-lite"/>
    </source>
</evidence>
<feature type="compositionally biased region" description="Basic and acidic residues" evidence="8">
    <location>
        <begin position="745"/>
        <end position="774"/>
    </location>
</feature>
<proteinExistence type="predicted"/>
<feature type="region of interest" description="Disordered" evidence="8">
    <location>
        <begin position="1"/>
        <end position="42"/>
    </location>
</feature>
<dbReference type="InterPro" id="IPR011990">
    <property type="entry name" value="TPR-like_helical_dom_sf"/>
</dbReference>